<name>A0A7W9FPB4_9HYPH</name>
<evidence type="ECO:0000256" key="1">
    <source>
        <dbReference type="SAM" id="MobiDB-lite"/>
    </source>
</evidence>
<evidence type="ECO:0000313" key="3">
    <source>
        <dbReference type="Proteomes" id="UP000523821"/>
    </source>
</evidence>
<dbReference type="AlphaFoldDB" id="A0A7W9FPB4"/>
<sequence>MNGLKPTTEPPPAATKPDRDNTFFALEDDVRRLARLASIANGLVESCLCPSKAKSRGDLLDVIEVTVSNGENLTFLAAEITILADEIEEGWTRAFNETVRAQEHAAGRAS</sequence>
<keyword evidence="3" id="KW-1185">Reference proteome</keyword>
<dbReference type="EMBL" id="JACHOO010000008">
    <property type="protein sequence ID" value="MBB5754349.1"/>
    <property type="molecule type" value="Genomic_DNA"/>
</dbReference>
<gene>
    <name evidence="2" type="ORF">GGQ63_003435</name>
</gene>
<organism evidence="2 3">
    <name type="scientific">Prosthecomicrobium pneumaticum</name>
    <dbReference type="NCBI Taxonomy" id="81895"/>
    <lineage>
        <taxon>Bacteria</taxon>
        <taxon>Pseudomonadati</taxon>
        <taxon>Pseudomonadota</taxon>
        <taxon>Alphaproteobacteria</taxon>
        <taxon>Hyphomicrobiales</taxon>
        <taxon>Kaistiaceae</taxon>
        <taxon>Prosthecomicrobium</taxon>
    </lineage>
</organism>
<feature type="region of interest" description="Disordered" evidence="1">
    <location>
        <begin position="1"/>
        <end position="21"/>
    </location>
</feature>
<proteinExistence type="predicted"/>
<accession>A0A7W9FPB4</accession>
<dbReference type="Proteomes" id="UP000523821">
    <property type="component" value="Unassembled WGS sequence"/>
</dbReference>
<reference evidence="2 3" key="1">
    <citation type="submission" date="2020-08" db="EMBL/GenBank/DDBJ databases">
        <title>Genomic Encyclopedia of Type Strains, Phase IV (KMG-IV): sequencing the most valuable type-strain genomes for metagenomic binning, comparative biology and taxonomic classification.</title>
        <authorList>
            <person name="Goeker M."/>
        </authorList>
    </citation>
    <scope>NUCLEOTIDE SEQUENCE [LARGE SCALE GENOMIC DNA]</scope>
    <source>
        <strain evidence="2 3">DSM 16268</strain>
    </source>
</reference>
<comment type="caution">
    <text evidence="2">The sequence shown here is derived from an EMBL/GenBank/DDBJ whole genome shotgun (WGS) entry which is preliminary data.</text>
</comment>
<protein>
    <submittedName>
        <fullName evidence="2">Uncharacterized protein</fullName>
    </submittedName>
</protein>
<dbReference type="RefSeq" id="WP_183857808.1">
    <property type="nucleotide sequence ID" value="NZ_JACHOO010000008.1"/>
</dbReference>
<evidence type="ECO:0000313" key="2">
    <source>
        <dbReference type="EMBL" id="MBB5754349.1"/>
    </source>
</evidence>